<keyword evidence="2" id="KW-0812">Transmembrane</keyword>
<evidence type="ECO:0000256" key="3">
    <source>
        <dbReference type="ARBA" id="ARBA00022989"/>
    </source>
</evidence>
<comment type="caution">
    <text evidence="6">The sequence shown here is derived from an EMBL/GenBank/DDBJ whole genome shotgun (WGS) entry which is preliminary data.</text>
</comment>
<comment type="subcellular location">
    <subcellularLocation>
        <location evidence="1">Endomembrane system</location>
        <topology evidence="1">Multi-pass membrane protein</topology>
    </subcellularLocation>
</comment>
<dbReference type="OrthoDB" id="77982at2157"/>
<reference evidence="6 7" key="1">
    <citation type="submission" date="2018-06" db="EMBL/GenBank/DDBJ databases">
        <title>Draft genome sequence of hyperthermophilic methanogen Methanothermobacter tenebrarum sp. MCM-B 1447.</title>
        <authorList>
            <person name="Pore S.D."/>
            <person name="Dagar S."/>
            <person name="Dhakephalkar P.K."/>
        </authorList>
    </citation>
    <scope>NUCLEOTIDE SEQUENCE [LARGE SCALE GENOMIC DNA]</scope>
    <source>
        <strain evidence="6 7">MCM B 1447</strain>
    </source>
</reference>
<evidence type="ECO:0000256" key="4">
    <source>
        <dbReference type="ARBA" id="ARBA00023136"/>
    </source>
</evidence>
<dbReference type="GO" id="GO:0012505">
    <property type="term" value="C:endomembrane system"/>
    <property type="evidence" value="ECO:0007669"/>
    <property type="project" value="UniProtKB-SubCell"/>
</dbReference>
<evidence type="ECO:0000259" key="5">
    <source>
        <dbReference type="Pfam" id="PF06803"/>
    </source>
</evidence>
<keyword evidence="7" id="KW-1185">Reference proteome</keyword>
<sequence length="141" mass="16519">MKFKGFYDVLRENLDMYRGDYELIVDYAPDIFKLLSDLLNDKRINARTRIMICATLGYFVAPYDILPEEIYGPQGYIDDIYLSSLILKKIAEETGQEILEEYWDGEEDLKKVIKECQKRSKEILGKDTEKILSYVGLKNLK</sequence>
<accession>A0A328PBI8</accession>
<keyword evidence="4" id="KW-0472">Membrane</keyword>
<evidence type="ECO:0000313" key="6">
    <source>
        <dbReference type="EMBL" id="RAO79060.1"/>
    </source>
</evidence>
<protein>
    <submittedName>
        <fullName evidence="6">DUF1232 domain-containing protein</fullName>
    </submittedName>
</protein>
<evidence type="ECO:0000256" key="2">
    <source>
        <dbReference type="ARBA" id="ARBA00022692"/>
    </source>
</evidence>
<keyword evidence="3" id="KW-1133">Transmembrane helix</keyword>
<organism evidence="6 7">
    <name type="scientific">Methanothermobacter tenebrarum</name>
    <dbReference type="NCBI Taxonomy" id="680118"/>
    <lineage>
        <taxon>Archaea</taxon>
        <taxon>Methanobacteriati</taxon>
        <taxon>Methanobacteriota</taxon>
        <taxon>Methanomada group</taxon>
        <taxon>Methanobacteria</taxon>
        <taxon>Methanobacteriales</taxon>
        <taxon>Methanobacteriaceae</taxon>
        <taxon>Methanothermobacter</taxon>
    </lineage>
</organism>
<dbReference type="Pfam" id="PF06803">
    <property type="entry name" value="DUF1232"/>
    <property type="match status" value="1"/>
</dbReference>
<dbReference type="RefSeq" id="WP_112094038.1">
    <property type="nucleotide sequence ID" value="NZ_QLOE01000005.1"/>
</dbReference>
<dbReference type="Proteomes" id="UP000249782">
    <property type="component" value="Unassembled WGS sequence"/>
</dbReference>
<gene>
    <name evidence="6" type="ORF">DPC56_05340</name>
</gene>
<evidence type="ECO:0000313" key="7">
    <source>
        <dbReference type="Proteomes" id="UP000249782"/>
    </source>
</evidence>
<evidence type="ECO:0000256" key="1">
    <source>
        <dbReference type="ARBA" id="ARBA00004127"/>
    </source>
</evidence>
<name>A0A328PBI8_9EURY</name>
<dbReference type="EMBL" id="QLOE01000005">
    <property type="protein sequence ID" value="RAO79060.1"/>
    <property type="molecule type" value="Genomic_DNA"/>
</dbReference>
<feature type="domain" description="DUF1232" evidence="5">
    <location>
        <begin position="49"/>
        <end position="82"/>
    </location>
</feature>
<proteinExistence type="predicted"/>
<dbReference type="InterPro" id="IPR010652">
    <property type="entry name" value="DUF1232"/>
</dbReference>
<dbReference type="AlphaFoldDB" id="A0A328PBI8"/>